<dbReference type="eggNOG" id="arCOG05575">
    <property type="taxonomic scope" value="Archaea"/>
</dbReference>
<evidence type="ECO:0000313" key="2">
    <source>
        <dbReference type="Proteomes" id="UP000008138"/>
    </source>
</evidence>
<dbReference type="InterPro" id="IPR027417">
    <property type="entry name" value="P-loop_NTPase"/>
</dbReference>
<dbReference type="KEGG" id="tuz:TUZN_1958"/>
<dbReference type="GeneID" id="10361470"/>
<accession>F2L4R3</accession>
<dbReference type="RefSeq" id="WP_013680752.1">
    <property type="nucleotide sequence ID" value="NC_015315.1"/>
</dbReference>
<evidence type="ECO:0008006" key="3">
    <source>
        <dbReference type="Google" id="ProtNLM"/>
    </source>
</evidence>
<reference key="2">
    <citation type="submission" date="2011-03" db="EMBL/GenBank/DDBJ databases">
        <title>Complete genome sequence of the thermoacidophilic crenarchaeon Thermoproteus uzoniensis 768-20.</title>
        <authorList>
            <person name="Mardanov A.V."/>
            <person name="Gumerov V.M."/>
            <person name="Beletsky A.V."/>
            <person name="Prokofeva M.I."/>
            <person name="Bonch-Osmolovskaya E.A."/>
            <person name="Ravin N.V."/>
            <person name="Skryabin K.G."/>
        </authorList>
    </citation>
    <scope>NUCLEOTIDE SEQUENCE</scope>
    <source>
        <strain>768-20</strain>
    </source>
</reference>
<dbReference type="HOGENOM" id="CLU_309434_0_0_2"/>
<dbReference type="AlphaFoldDB" id="F2L4R3"/>
<protein>
    <recommendedName>
        <fullName evidence="3">ATPase</fullName>
    </recommendedName>
</protein>
<sequence length="945" mass="108816">MLNITDSPFNPSGVTHLHRLHRALGFDKELAQIADLFDLVAKTRNNVLAVVVAPYGYGKSEFLDEVQREADSRGLRTIRVALTHTFKEDVLRSLQEKRQGEPLLVLIDEADELSRIAAMHRLGALSNDEFRQAVMDLASIVRALLEPRNYPHVLKNPENYDRVLVIAALTPQVYYTILKNVVPDVFDLTTGRVYKEIVLDTRYPFWLFVEMVASRLDAYIRAKRPDKLWPFTLGELAALYNIAMKKGEVSPRYLLKLAARLFELKNKGKGLAELAEEEGIYIQKKELVEYILSGLPTINIEEKYIDIFKKKYLYRIPFSDKEAVAAVNRFLKLRGGEIKPTDERSASYEPNLYYTIMENGELMIYFVHDEVLEELREYLLGEAYVVSGDVISATDRREDTYRISKELLAKLQDPQQFLNEIEKILDLNGIKIKICCGKAIWYNNLGFRELILLIYLDKENDINNIRSFMSKIIAEGALEEYPIDYIIAYIFSNVLLTDELEASISQLLKISWKNLYIDSAGKYVYLNIYGADKLDRLKTDIVKFQIDRILGRDAGPLEMLENLKLYREKARENVLKYTLALRRGKERKELSLLKVAEQLISGEVPEGMAAYHRIVDVLIRGIENDMHEKELKTFIGRLFPVNLWRDLREDDLVTLMVYTGYLIPRDRVYVKFNMEDARRYLEALSKELYAYSEIAVSFKSKIFGEIKLSKKLDVEKIPLEFKDAKEYAALVVRLKKALLAAQQEAVAVRGELEQELRAKKDLVGILEKLAERMPQRIKYMALDEKIAERESAILKAVDEITEIWKGLHPLARELGKAISVEADLGILLNLPEPWVEDYLATLRLYSVKLREEYEAYRKDSERRRRVAEWVKVRLGASDGVDEVLKKKSEELQVPYRLLYAIASRGPGAELDPDVLASEASMEVRLVSKYLDLLAEKGLVAKKYVS</sequence>
<dbReference type="Proteomes" id="UP000008138">
    <property type="component" value="Chromosome"/>
</dbReference>
<dbReference type="SUPFAM" id="SSF52540">
    <property type="entry name" value="P-loop containing nucleoside triphosphate hydrolases"/>
    <property type="match status" value="1"/>
</dbReference>
<name>F2L4R3_THEU7</name>
<dbReference type="STRING" id="999630.TUZN_1958"/>
<dbReference type="OrthoDB" id="27891at2157"/>
<keyword evidence="2" id="KW-1185">Reference proteome</keyword>
<organism evidence="1 2">
    <name type="scientific">Thermoproteus uzoniensis (strain 768-20)</name>
    <dbReference type="NCBI Taxonomy" id="999630"/>
    <lineage>
        <taxon>Archaea</taxon>
        <taxon>Thermoproteota</taxon>
        <taxon>Thermoprotei</taxon>
        <taxon>Thermoproteales</taxon>
        <taxon>Thermoproteaceae</taxon>
        <taxon>Thermoproteus</taxon>
    </lineage>
</organism>
<evidence type="ECO:0000313" key="1">
    <source>
        <dbReference type="EMBL" id="AEA13417.1"/>
    </source>
</evidence>
<gene>
    <name evidence="1" type="ordered locus">TUZN_1958</name>
</gene>
<proteinExistence type="predicted"/>
<reference evidence="1 2" key="1">
    <citation type="journal article" date="2011" name="J. Bacteriol.">
        <title>Complete genome sequence of the thermoacidophilic crenarchaeon Thermoproteus uzoniensis 768-20.</title>
        <authorList>
            <person name="Mardanov A.V."/>
            <person name="Gumerov V.M."/>
            <person name="Beletsky A.V."/>
            <person name="Prokofeva M.I."/>
            <person name="Bonch-Osmolovskaya E.A."/>
            <person name="Ravin N.V."/>
            <person name="Skryabin K.G."/>
        </authorList>
    </citation>
    <scope>NUCLEOTIDE SEQUENCE [LARGE SCALE GENOMIC DNA]</scope>
    <source>
        <strain evidence="1 2">768-20</strain>
    </source>
</reference>
<dbReference type="EMBL" id="CP002590">
    <property type="protein sequence ID" value="AEA13417.1"/>
    <property type="molecule type" value="Genomic_DNA"/>
</dbReference>